<feature type="domain" description="Type II secretion system protein GspF" evidence="9">
    <location>
        <begin position="66"/>
        <end position="189"/>
    </location>
</feature>
<evidence type="ECO:0000259" key="9">
    <source>
        <dbReference type="Pfam" id="PF00482"/>
    </source>
</evidence>
<gene>
    <name evidence="10" type="ORF">C5Y96_24105</name>
</gene>
<dbReference type="FunFam" id="1.20.81.30:FF:000001">
    <property type="entry name" value="Type II secretion system protein F"/>
    <property type="match status" value="2"/>
</dbReference>
<dbReference type="PANTHER" id="PTHR30012">
    <property type="entry name" value="GENERAL SECRETION PATHWAY PROTEIN"/>
    <property type="match status" value="1"/>
</dbReference>
<dbReference type="Pfam" id="PF00482">
    <property type="entry name" value="T2SSF"/>
    <property type="match status" value="2"/>
</dbReference>
<evidence type="ECO:0000256" key="6">
    <source>
        <dbReference type="ARBA" id="ARBA00022989"/>
    </source>
</evidence>
<reference evidence="10 11" key="1">
    <citation type="submission" date="2018-02" db="EMBL/GenBank/DDBJ databases">
        <title>Comparative genomes isolates from brazilian mangrove.</title>
        <authorList>
            <person name="Araujo J.E."/>
            <person name="Taketani R.G."/>
            <person name="Silva M.C.P."/>
            <person name="Loureco M.V."/>
            <person name="Andreote F.D."/>
        </authorList>
    </citation>
    <scope>NUCLEOTIDE SEQUENCE [LARGE SCALE GENOMIC DNA]</scope>
    <source>
        <strain evidence="10 11">HEX-2 MGV</strain>
    </source>
</reference>
<sequence length="401" mass="44156">MPDFAYVARNLQGQKVTGKLTAQTEGEVINSLNAKHLFPIEVKLEKQGARFRIGGKRVSPQQAANFYAQLASLVRSGVPLMRSLNVLYDQASNPALKSVLEDIRGRVEEGEPLDSAMARHPRAFSDMAINMVRAGAEGGFLEDALERVAAFTEEQEDLKGRTLSALAYPIFLAVVGSAILTFLIVFFVPSFEEMFARLRERGQLPAITDWLLWFSGTLNSYGLFILIGIIGLFAYLRTALKSETGKRRLDYFKIKVPLLGSIMLDLSVARFCRVLGTMLKNGVPILRALEISREAAGNRILATAIEEASENISSGESLASPLSSSGYFPKTVVEMISVAEESNSLDRVLVEIADGLERRTTRRLDLAVRLLEPIMLLVMAFIVLIVVIALLLPVFRMSSAL</sequence>
<keyword evidence="3" id="KW-1003">Cell membrane</keyword>
<feature type="domain" description="Type II secretion system protein GspF" evidence="9">
    <location>
        <begin position="271"/>
        <end position="393"/>
    </location>
</feature>
<feature type="transmembrane region" description="Helical" evidence="8">
    <location>
        <begin position="374"/>
        <end position="395"/>
    </location>
</feature>
<comment type="subcellular location">
    <subcellularLocation>
        <location evidence="1">Cell inner membrane</location>
        <topology evidence="1">Multi-pass membrane protein</topology>
    </subcellularLocation>
</comment>
<dbReference type="InterPro" id="IPR003004">
    <property type="entry name" value="GspF/PilC"/>
</dbReference>
<evidence type="ECO:0000256" key="8">
    <source>
        <dbReference type="SAM" id="Phobius"/>
    </source>
</evidence>
<dbReference type="OrthoDB" id="9805682at2"/>
<dbReference type="PANTHER" id="PTHR30012:SF0">
    <property type="entry name" value="TYPE II SECRETION SYSTEM PROTEIN F-RELATED"/>
    <property type="match status" value="1"/>
</dbReference>
<organism evidence="10 11">
    <name type="scientific">Blastopirellula marina</name>
    <dbReference type="NCBI Taxonomy" id="124"/>
    <lineage>
        <taxon>Bacteria</taxon>
        <taxon>Pseudomonadati</taxon>
        <taxon>Planctomycetota</taxon>
        <taxon>Planctomycetia</taxon>
        <taxon>Pirellulales</taxon>
        <taxon>Pirellulaceae</taxon>
        <taxon>Blastopirellula</taxon>
    </lineage>
</organism>
<evidence type="ECO:0000256" key="7">
    <source>
        <dbReference type="ARBA" id="ARBA00023136"/>
    </source>
</evidence>
<dbReference type="GO" id="GO:0005886">
    <property type="term" value="C:plasma membrane"/>
    <property type="evidence" value="ECO:0007669"/>
    <property type="project" value="UniProtKB-SubCell"/>
</dbReference>
<feature type="transmembrane region" description="Helical" evidence="8">
    <location>
        <begin position="210"/>
        <end position="236"/>
    </location>
</feature>
<evidence type="ECO:0000256" key="4">
    <source>
        <dbReference type="ARBA" id="ARBA00022519"/>
    </source>
</evidence>
<evidence type="ECO:0000256" key="5">
    <source>
        <dbReference type="ARBA" id="ARBA00022692"/>
    </source>
</evidence>
<dbReference type="EMBL" id="PUIA01000081">
    <property type="protein sequence ID" value="PQO25428.1"/>
    <property type="molecule type" value="Genomic_DNA"/>
</dbReference>
<keyword evidence="5 8" id="KW-0812">Transmembrane</keyword>
<dbReference type="InterPro" id="IPR018076">
    <property type="entry name" value="T2SS_GspF_dom"/>
</dbReference>
<dbReference type="Gene3D" id="1.20.81.30">
    <property type="entry name" value="Type II secretion system (T2SS), domain F"/>
    <property type="match status" value="2"/>
</dbReference>
<evidence type="ECO:0000256" key="3">
    <source>
        <dbReference type="ARBA" id="ARBA00022475"/>
    </source>
</evidence>
<keyword evidence="4" id="KW-0997">Cell inner membrane</keyword>
<evidence type="ECO:0000313" key="11">
    <source>
        <dbReference type="Proteomes" id="UP000240009"/>
    </source>
</evidence>
<comment type="caution">
    <text evidence="10">The sequence shown here is derived from an EMBL/GenBank/DDBJ whole genome shotgun (WGS) entry which is preliminary data.</text>
</comment>
<evidence type="ECO:0000256" key="1">
    <source>
        <dbReference type="ARBA" id="ARBA00004429"/>
    </source>
</evidence>
<keyword evidence="7 8" id="KW-0472">Membrane</keyword>
<dbReference type="InterPro" id="IPR042094">
    <property type="entry name" value="T2SS_GspF_sf"/>
</dbReference>
<comment type="similarity">
    <text evidence="2">Belongs to the GSP F family.</text>
</comment>
<evidence type="ECO:0000256" key="2">
    <source>
        <dbReference type="ARBA" id="ARBA00005745"/>
    </source>
</evidence>
<name>A0A2S8EZU6_9BACT</name>
<dbReference type="PRINTS" id="PR00812">
    <property type="entry name" value="BCTERIALGSPF"/>
</dbReference>
<proteinExistence type="inferred from homology"/>
<dbReference type="AlphaFoldDB" id="A0A2S8EZU6"/>
<dbReference type="Proteomes" id="UP000240009">
    <property type="component" value="Unassembled WGS sequence"/>
</dbReference>
<protein>
    <submittedName>
        <fullName evidence="10">Pilus assembly protein PilC</fullName>
    </submittedName>
</protein>
<keyword evidence="6 8" id="KW-1133">Transmembrane helix</keyword>
<evidence type="ECO:0000313" key="10">
    <source>
        <dbReference type="EMBL" id="PQO25428.1"/>
    </source>
</evidence>
<dbReference type="RefSeq" id="WP_105358787.1">
    <property type="nucleotide sequence ID" value="NZ_PUIA01000081.1"/>
</dbReference>
<accession>A0A2S8EZU6</accession>
<feature type="transmembrane region" description="Helical" evidence="8">
    <location>
        <begin position="166"/>
        <end position="190"/>
    </location>
</feature>